<name>G8M0Z0_ACECE</name>
<accession>G8M0Z0</accession>
<sequence>MEDISIIKGVIEHTSKSFTAFSKIFIYWGMLFAVHSILMLIEFSNRNANCGVISIFPLLNYIFPIYALIAALIYWGVSRRVEKHLMKVWVLILIMNVLPPKIIATSESGFAEMTSFIVDIDIFSTVFFSLAVTLITTALFTGYKHLRNLGIIYIGISVIYTFFNFSMFTGSTLHHLLYSVSLPFTFLYVGFFLKSRKMRRN</sequence>
<keyword evidence="1" id="KW-0472">Membrane</keyword>
<dbReference type="STRING" id="720554.Clocl_3781"/>
<feature type="transmembrane region" description="Helical" evidence="1">
    <location>
        <begin position="175"/>
        <end position="193"/>
    </location>
</feature>
<keyword evidence="1" id="KW-0812">Transmembrane</keyword>
<dbReference type="AlphaFoldDB" id="G8M0Z0"/>
<proteinExistence type="predicted"/>
<evidence type="ECO:0000256" key="1">
    <source>
        <dbReference type="SAM" id="Phobius"/>
    </source>
</evidence>
<dbReference type="EMBL" id="CP003065">
    <property type="protein sequence ID" value="AEV70233.1"/>
    <property type="molecule type" value="Genomic_DNA"/>
</dbReference>
<dbReference type="eggNOG" id="ENOG5031V4W">
    <property type="taxonomic scope" value="Bacteria"/>
</dbReference>
<keyword evidence="3" id="KW-1185">Reference proteome</keyword>
<gene>
    <name evidence="2" type="ordered locus">Clocl_3781</name>
</gene>
<dbReference type="OrthoDB" id="2081498at2"/>
<evidence type="ECO:0000313" key="3">
    <source>
        <dbReference type="Proteomes" id="UP000005435"/>
    </source>
</evidence>
<feature type="transmembrane region" description="Helical" evidence="1">
    <location>
        <begin position="84"/>
        <end position="102"/>
    </location>
</feature>
<dbReference type="HOGENOM" id="CLU_1358468_0_0_9"/>
<feature type="transmembrane region" description="Helical" evidence="1">
    <location>
        <begin position="150"/>
        <end position="169"/>
    </location>
</feature>
<dbReference type="KEGG" id="ccl:Clocl_3781"/>
<evidence type="ECO:0000313" key="2">
    <source>
        <dbReference type="EMBL" id="AEV70233.1"/>
    </source>
</evidence>
<feature type="transmembrane region" description="Helical" evidence="1">
    <location>
        <begin position="53"/>
        <end position="77"/>
    </location>
</feature>
<dbReference type="Proteomes" id="UP000005435">
    <property type="component" value="Chromosome"/>
</dbReference>
<reference evidence="2 3" key="2">
    <citation type="journal article" date="2012" name="Stand. Genomic Sci.">
        <title>Complete Genome Sequence of Clostridium clariflavum DSM 19732.</title>
        <authorList>
            <person name="Izquierdo J.A."/>
            <person name="Goodwin L."/>
            <person name="Davenport K.W."/>
            <person name="Teshima H."/>
            <person name="Bruce D."/>
            <person name="Detter C."/>
            <person name="Tapia R."/>
            <person name="Han S."/>
            <person name="Land M."/>
            <person name="Hauser L."/>
            <person name="Jeffries C.D."/>
            <person name="Han J."/>
            <person name="Pitluck S."/>
            <person name="Nolan M."/>
            <person name="Chen A."/>
            <person name="Huntemann M."/>
            <person name="Mavromatis K."/>
            <person name="Mikhailova N."/>
            <person name="Liolios K."/>
            <person name="Woyke T."/>
            <person name="Lynd L.R."/>
        </authorList>
    </citation>
    <scope>NUCLEOTIDE SEQUENCE [LARGE SCALE GENOMIC DNA]</scope>
    <source>
        <strain evidence="3">DSM 19732 / NBRC 101661 / EBR45</strain>
    </source>
</reference>
<protein>
    <submittedName>
        <fullName evidence="2">Uncharacterized protein</fullName>
    </submittedName>
</protein>
<keyword evidence="1" id="KW-1133">Transmembrane helix</keyword>
<organism evidence="2 3">
    <name type="scientific">Acetivibrio clariflavus (strain DSM 19732 / NBRC 101661 / EBR45)</name>
    <name type="common">Clostridium clariflavum</name>
    <dbReference type="NCBI Taxonomy" id="720554"/>
    <lineage>
        <taxon>Bacteria</taxon>
        <taxon>Bacillati</taxon>
        <taxon>Bacillota</taxon>
        <taxon>Clostridia</taxon>
        <taxon>Eubacteriales</taxon>
        <taxon>Oscillospiraceae</taxon>
        <taxon>Acetivibrio</taxon>
    </lineage>
</organism>
<reference evidence="3" key="1">
    <citation type="submission" date="2011-12" db="EMBL/GenBank/DDBJ databases">
        <title>Complete sequence of Clostridium clariflavum DSM 19732.</title>
        <authorList>
            <consortium name="US DOE Joint Genome Institute"/>
            <person name="Lucas S."/>
            <person name="Han J."/>
            <person name="Lapidus A."/>
            <person name="Cheng J.-F."/>
            <person name="Goodwin L."/>
            <person name="Pitluck S."/>
            <person name="Peters L."/>
            <person name="Teshima H."/>
            <person name="Detter J.C."/>
            <person name="Han C."/>
            <person name="Tapia R."/>
            <person name="Land M."/>
            <person name="Hauser L."/>
            <person name="Kyrpides N."/>
            <person name="Ivanova N."/>
            <person name="Pagani I."/>
            <person name="Kitzmiller T."/>
            <person name="Lynd L."/>
            <person name="Izquierdo J."/>
            <person name="Woyke T."/>
        </authorList>
    </citation>
    <scope>NUCLEOTIDE SEQUENCE [LARGE SCALE GENOMIC DNA]</scope>
    <source>
        <strain evidence="3">DSM 19732 / NBRC 101661 / EBR45</strain>
    </source>
</reference>
<dbReference type="RefSeq" id="WP_014256740.1">
    <property type="nucleotide sequence ID" value="NC_016627.1"/>
</dbReference>
<feature type="transmembrane region" description="Helical" evidence="1">
    <location>
        <begin position="122"/>
        <end position="143"/>
    </location>
</feature>
<feature type="transmembrane region" description="Helical" evidence="1">
    <location>
        <begin position="24"/>
        <end position="41"/>
    </location>
</feature>